<sequence length="68" mass="7876">MSLVTSVYRTNAVNDTPLDFHHKSLVQVQEILDSIEKCQVSSIADYWNIFSDVSFFRFFLLEILGSFL</sequence>
<organism evidence="1 2">
    <name type="scientific">Parasponia andersonii</name>
    <name type="common">Sponia andersonii</name>
    <dbReference type="NCBI Taxonomy" id="3476"/>
    <lineage>
        <taxon>Eukaryota</taxon>
        <taxon>Viridiplantae</taxon>
        <taxon>Streptophyta</taxon>
        <taxon>Embryophyta</taxon>
        <taxon>Tracheophyta</taxon>
        <taxon>Spermatophyta</taxon>
        <taxon>Magnoliopsida</taxon>
        <taxon>eudicotyledons</taxon>
        <taxon>Gunneridae</taxon>
        <taxon>Pentapetalae</taxon>
        <taxon>rosids</taxon>
        <taxon>fabids</taxon>
        <taxon>Rosales</taxon>
        <taxon>Cannabaceae</taxon>
        <taxon>Parasponia</taxon>
    </lineage>
</organism>
<proteinExistence type="predicted"/>
<keyword evidence="2" id="KW-1185">Reference proteome</keyword>
<accession>A0A2P5DFL6</accession>
<comment type="caution">
    <text evidence="1">The sequence shown here is derived from an EMBL/GenBank/DDBJ whole genome shotgun (WGS) entry which is preliminary data.</text>
</comment>
<dbReference type="AlphaFoldDB" id="A0A2P5DFL6"/>
<reference evidence="2" key="1">
    <citation type="submission" date="2016-06" db="EMBL/GenBank/DDBJ databases">
        <title>Parallel loss of symbiosis genes in relatives of nitrogen-fixing non-legume Parasponia.</title>
        <authorList>
            <person name="Van Velzen R."/>
            <person name="Holmer R."/>
            <person name="Bu F."/>
            <person name="Rutten L."/>
            <person name="Van Zeijl A."/>
            <person name="Liu W."/>
            <person name="Santuari L."/>
            <person name="Cao Q."/>
            <person name="Sharma T."/>
            <person name="Shen D."/>
            <person name="Roswanjaya Y."/>
            <person name="Wardhani T."/>
            <person name="Kalhor M.S."/>
            <person name="Jansen J."/>
            <person name="Van den Hoogen J."/>
            <person name="Gungor B."/>
            <person name="Hartog M."/>
            <person name="Hontelez J."/>
            <person name="Verver J."/>
            <person name="Yang W.-C."/>
            <person name="Schijlen E."/>
            <person name="Repin R."/>
            <person name="Schilthuizen M."/>
            <person name="Schranz E."/>
            <person name="Heidstra R."/>
            <person name="Miyata K."/>
            <person name="Fedorova E."/>
            <person name="Kohlen W."/>
            <person name="Bisseling T."/>
            <person name="Smit S."/>
            <person name="Geurts R."/>
        </authorList>
    </citation>
    <scope>NUCLEOTIDE SEQUENCE [LARGE SCALE GENOMIC DNA]</scope>
    <source>
        <strain evidence="2">cv. WU1-14</strain>
    </source>
</reference>
<dbReference type="Proteomes" id="UP000237105">
    <property type="component" value="Unassembled WGS sequence"/>
</dbReference>
<dbReference type="EMBL" id="JXTB01000041">
    <property type="protein sequence ID" value="PON72073.1"/>
    <property type="molecule type" value="Genomic_DNA"/>
</dbReference>
<name>A0A2P5DFL6_PARAD</name>
<evidence type="ECO:0000313" key="2">
    <source>
        <dbReference type="Proteomes" id="UP000237105"/>
    </source>
</evidence>
<gene>
    <name evidence="1" type="ORF">PanWU01x14_069150</name>
</gene>
<protein>
    <submittedName>
        <fullName evidence="1">Uncharacterized protein</fullName>
    </submittedName>
</protein>
<evidence type="ECO:0000313" key="1">
    <source>
        <dbReference type="EMBL" id="PON72073.1"/>
    </source>
</evidence>